<evidence type="ECO:0000256" key="1">
    <source>
        <dbReference type="SAM" id="Phobius"/>
    </source>
</evidence>
<dbReference type="SMART" id="SM00091">
    <property type="entry name" value="PAS"/>
    <property type="match status" value="3"/>
</dbReference>
<dbReference type="OrthoDB" id="9797304at2"/>
<dbReference type="InterPro" id="IPR000014">
    <property type="entry name" value="PAS"/>
</dbReference>
<sequence length="525" mass="57512">MPLGRRTVGQDMTFDWVFALIVGATSLATAVIALVLLPLLPRLSRPAGPRPAESNMIFLFDGELLVDATPEGRGFLANGPSGLSDWQRFCALVAPRFPGFRDRMAHLDREGSTLLAEAGGPAQLSATWLDGVARLSLHLPDRDRADGLPDPQSLAAMAAELTTLRDVVEAMPTPAWQEDEAGAVAWANSAYLALVRQCQGDDVPLSWPLPALFTPQADSEAAPHREVIRVGDDAEHWFDCVSVTAEGTRLHFALPADAAVRAETALRNFVQTLTKTFAELPIGLAVFNRARELVLFNPAMLDLFNLEPEFLTARPSLVAVLDRLRETRMMPEPKDYRTWREQIVRLERDAQDGVYADTWTLPSGQVYRVTGRPHPDGAVAFLFEDISAEMSLTRRFRGEIETGQAVIDSFDEAIAVFSSAGLVTMSNAAYAELWREDPLLVMGTTDIAEATALWQKNCMPGETGTVVDLARLIRHRKPWSGSLVHRDGRRLSCRLKPVGGGAVLVGFQPDCENQRVEPAVSRAVG</sequence>
<keyword evidence="4" id="KW-1185">Reference proteome</keyword>
<evidence type="ECO:0000313" key="4">
    <source>
        <dbReference type="Proteomes" id="UP000295142"/>
    </source>
</evidence>
<reference evidence="3 4" key="1">
    <citation type="submission" date="2019-03" db="EMBL/GenBank/DDBJ databases">
        <title>Genomic Encyclopedia of Type Strains, Phase IV (KMG-IV): sequencing the most valuable type-strain genomes for metagenomic binning, comparative biology and taxonomic classification.</title>
        <authorList>
            <person name="Goeker M."/>
        </authorList>
    </citation>
    <scope>NUCLEOTIDE SEQUENCE [LARGE SCALE GENOMIC DNA]</scope>
    <source>
        <strain evidence="3 4">DSM 4868</strain>
    </source>
</reference>
<evidence type="ECO:0000259" key="2">
    <source>
        <dbReference type="SMART" id="SM00091"/>
    </source>
</evidence>
<gene>
    <name evidence="3" type="ORF">EV655_102176</name>
</gene>
<dbReference type="Proteomes" id="UP000295142">
    <property type="component" value="Unassembled WGS sequence"/>
</dbReference>
<organism evidence="3 4">
    <name type="scientific">Rhodovulum euryhalinum</name>
    <dbReference type="NCBI Taxonomy" id="35805"/>
    <lineage>
        <taxon>Bacteria</taxon>
        <taxon>Pseudomonadati</taxon>
        <taxon>Pseudomonadota</taxon>
        <taxon>Alphaproteobacteria</taxon>
        <taxon>Rhodobacterales</taxon>
        <taxon>Paracoccaceae</taxon>
        <taxon>Rhodovulum</taxon>
    </lineage>
</organism>
<dbReference type="Pfam" id="PF12860">
    <property type="entry name" value="PAS_7"/>
    <property type="match status" value="1"/>
</dbReference>
<name>A0A4R2KHU4_9RHOB</name>
<comment type="caution">
    <text evidence="3">The sequence shown here is derived from an EMBL/GenBank/DDBJ whole genome shotgun (WGS) entry which is preliminary data.</text>
</comment>
<proteinExistence type="predicted"/>
<feature type="transmembrane region" description="Helical" evidence="1">
    <location>
        <begin position="16"/>
        <end position="40"/>
    </location>
</feature>
<dbReference type="EMBL" id="SLWW01000002">
    <property type="protein sequence ID" value="TCO73411.1"/>
    <property type="molecule type" value="Genomic_DNA"/>
</dbReference>
<evidence type="ECO:0000313" key="3">
    <source>
        <dbReference type="EMBL" id="TCO73411.1"/>
    </source>
</evidence>
<keyword evidence="1" id="KW-0472">Membrane</keyword>
<feature type="domain" description="PAS" evidence="2">
    <location>
        <begin position="401"/>
        <end position="468"/>
    </location>
</feature>
<feature type="domain" description="PAS" evidence="2">
    <location>
        <begin position="162"/>
        <end position="229"/>
    </location>
</feature>
<feature type="domain" description="PAS" evidence="2">
    <location>
        <begin position="271"/>
        <end position="338"/>
    </location>
</feature>
<keyword evidence="1" id="KW-0812">Transmembrane</keyword>
<accession>A0A4R2KHU4</accession>
<keyword evidence="1" id="KW-1133">Transmembrane helix</keyword>
<dbReference type="InterPro" id="IPR035965">
    <property type="entry name" value="PAS-like_dom_sf"/>
</dbReference>
<dbReference type="AlphaFoldDB" id="A0A4R2KHU4"/>
<dbReference type="SUPFAM" id="SSF55785">
    <property type="entry name" value="PYP-like sensor domain (PAS domain)"/>
    <property type="match status" value="1"/>
</dbReference>
<protein>
    <submittedName>
        <fullName evidence="3">PAS domain-containing protein</fullName>
    </submittedName>
</protein>